<organism evidence="3 4">
    <name type="scientific">Sphingomonas quercus</name>
    <dbReference type="NCBI Taxonomy" id="2842451"/>
    <lineage>
        <taxon>Bacteria</taxon>
        <taxon>Pseudomonadati</taxon>
        <taxon>Pseudomonadota</taxon>
        <taxon>Alphaproteobacteria</taxon>
        <taxon>Sphingomonadales</taxon>
        <taxon>Sphingomonadaceae</taxon>
        <taxon>Sphingomonas</taxon>
    </lineage>
</organism>
<dbReference type="InterPro" id="IPR006680">
    <property type="entry name" value="Amidohydro-rel"/>
</dbReference>
<feature type="chain" id="PRO_5045562319" evidence="1">
    <location>
        <begin position="22"/>
        <end position="465"/>
    </location>
</feature>
<comment type="caution">
    <text evidence="3">The sequence shown here is derived from an EMBL/GenBank/DDBJ whole genome shotgun (WGS) entry which is preliminary data.</text>
</comment>
<dbReference type="RefSeq" id="WP_216322205.1">
    <property type="nucleotide sequence ID" value="NZ_JAHKRT010000003.1"/>
</dbReference>
<dbReference type="PANTHER" id="PTHR43135">
    <property type="entry name" value="ALPHA-D-RIBOSE 1-METHYLPHOSPHONATE 5-TRIPHOSPHATE DIPHOSPHATASE"/>
    <property type="match status" value="1"/>
</dbReference>
<dbReference type="EMBL" id="JAHKRT010000003">
    <property type="protein sequence ID" value="MBU3077558.1"/>
    <property type="molecule type" value="Genomic_DNA"/>
</dbReference>
<evidence type="ECO:0000256" key="1">
    <source>
        <dbReference type="SAM" id="SignalP"/>
    </source>
</evidence>
<reference evidence="3 4" key="1">
    <citation type="submission" date="2021-06" db="EMBL/GenBank/DDBJ databases">
        <title>Sphingomonas sp. XMGL2, whole genome shotgun sequencing project.</title>
        <authorList>
            <person name="Zhao G."/>
            <person name="Shen L."/>
        </authorList>
    </citation>
    <scope>NUCLEOTIDE SEQUENCE [LARGE SCALE GENOMIC DNA]</scope>
    <source>
        <strain evidence="3 4">XMGL2</strain>
    </source>
</reference>
<feature type="signal peptide" evidence="1">
    <location>
        <begin position="1"/>
        <end position="21"/>
    </location>
</feature>
<evidence type="ECO:0000259" key="2">
    <source>
        <dbReference type="Pfam" id="PF01979"/>
    </source>
</evidence>
<proteinExistence type="predicted"/>
<evidence type="ECO:0000313" key="4">
    <source>
        <dbReference type="Proteomes" id="UP000776276"/>
    </source>
</evidence>
<evidence type="ECO:0000313" key="3">
    <source>
        <dbReference type="EMBL" id="MBU3077558.1"/>
    </source>
</evidence>
<keyword evidence="1" id="KW-0732">Signal</keyword>
<dbReference type="Proteomes" id="UP000776276">
    <property type="component" value="Unassembled WGS sequence"/>
</dbReference>
<dbReference type="Pfam" id="PF01979">
    <property type="entry name" value="Amidohydro_1"/>
    <property type="match status" value="1"/>
</dbReference>
<gene>
    <name evidence="3" type="ORF">KOF26_06720</name>
</gene>
<keyword evidence="4" id="KW-1185">Reference proteome</keyword>
<protein>
    <submittedName>
        <fullName evidence="3">Amidohydrolase family protein</fullName>
    </submittedName>
</protein>
<sequence length="465" mass="49425">MGAARSAGWASCGLAVLLATAACAPSADKATPSDTLVLRDFTLIDGTGRAPVAGQALIMAGGRIKWVGPVAQLKVPEGATVQPLDGKFIMPGLIDSHVHLGLVNGITQDLKYQTTENIEQQLKTYAAYGVTTVQTLGTEQDLIFPIQKLRDGRPQMARVYTVGRGVVYKGSYGGVPGLEQSVATPEEARAMVDAQAAKGADLIKLWVDDEFGQLPLRMPPPISTAIIDEAHKDGKKTVAHIFYYDNAAELAREGIDAFAHSVRDKPVDDALIAQMKAGGVWQMAATLSREASFTYKTLPFLDDPFFSRAVTPAVLTELASPERAAKLGAAPNFPKYGPTLQMALANFGREAKAGIRYGMGTDSGPSARFPGYFAHWELELMVQAGVTPLQALTAATSANAEFMGAKDVGTIAPGKWADLLVLDRDPTADIRNTRAIDAVYVGGNKVPTIWQTCTGRPANACGPRP</sequence>
<dbReference type="InterPro" id="IPR051781">
    <property type="entry name" value="Metallo-dep_Hydrolase"/>
</dbReference>
<name>A0ABS6BGY0_9SPHN</name>
<feature type="domain" description="Amidohydrolase-related" evidence="2">
    <location>
        <begin position="88"/>
        <end position="446"/>
    </location>
</feature>
<accession>A0ABS6BGY0</accession>
<dbReference type="PROSITE" id="PS51257">
    <property type="entry name" value="PROKAR_LIPOPROTEIN"/>
    <property type="match status" value="1"/>
</dbReference>
<dbReference type="PANTHER" id="PTHR43135:SF3">
    <property type="entry name" value="ALPHA-D-RIBOSE 1-METHYLPHOSPHONATE 5-TRIPHOSPHATE DIPHOSPHATASE"/>
    <property type="match status" value="1"/>
</dbReference>